<dbReference type="CDD" id="cd07185">
    <property type="entry name" value="OmpA_C-like"/>
    <property type="match status" value="1"/>
</dbReference>
<protein>
    <submittedName>
        <fullName evidence="7">Plastocyanin</fullName>
    </submittedName>
</protein>
<dbReference type="Gene3D" id="3.30.1450.10">
    <property type="match status" value="1"/>
</dbReference>
<proteinExistence type="predicted"/>
<dbReference type="Pfam" id="PF00691">
    <property type="entry name" value="OmpA"/>
    <property type="match status" value="1"/>
</dbReference>
<dbReference type="InterPro" id="IPR006690">
    <property type="entry name" value="OMPA-like_CS"/>
</dbReference>
<accession>A0A2M8S440</accession>
<dbReference type="PRINTS" id="PR01021">
    <property type="entry name" value="OMPADOMAIN"/>
</dbReference>
<dbReference type="AlphaFoldDB" id="A0A2M8S440"/>
<dbReference type="InterPro" id="IPR037873">
    <property type="entry name" value="BamE-like"/>
</dbReference>
<dbReference type="Proteomes" id="UP000229329">
    <property type="component" value="Unassembled WGS sequence"/>
</dbReference>
<dbReference type="RefSeq" id="WP_100288301.1">
    <property type="nucleotide sequence ID" value="NZ_PHHA01000005.1"/>
</dbReference>
<comment type="caution">
    <text evidence="7">The sequence shown here is derived from an EMBL/GenBank/DDBJ whole genome shotgun (WGS) entry which is preliminary data.</text>
</comment>
<dbReference type="InterPro" id="IPR006664">
    <property type="entry name" value="OMP_bac"/>
</dbReference>
<dbReference type="Pfam" id="PF04355">
    <property type="entry name" value="BamE"/>
    <property type="match status" value="1"/>
</dbReference>
<dbReference type="InterPro" id="IPR007450">
    <property type="entry name" value="BamE_dom"/>
</dbReference>
<name>A0A2M8S440_9PAST</name>
<evidence type="ECO:0000256" key="4">
    <source>
        <dbReference type="ARBA" id="ARBA00023237"/>
    </source>
</evidence>
<dbReference type="InterPro" id="IPR036737">
    <property type="entry name" value="OmpA-like_sf"/>
</dbReference>
<evidence type="ECO:0000313" key="8">
    <source>
        <dbReference type="Proteomes" id="UP000229329"/>
    </source>
</evidence>
<dbReference type="InterPro" id="IPR006665">
    <property type="entry name" value="OmpA-like"/>
</dbReference>
<evidence type="ECO:0000313" key="7">
    <source>
        <dbReference type="EMBL" id="PJG85916.1"/>
    </source>
</evidence>
<dbReference type="PROSITE" id="PS51257">
    <property type="entry name" value="PROKAR_LIPOPROTEIN"/>
    <property type="match status" value="1"/>
</dbReference>
<keyword evidence="4" id="KW-0998">Cell outer membrane</keyword>
<organism evidence="7 8">
    <name type="scientific">Conservatibacter flavescens</name>
    <dbReference type="NCBI Taxonomy" id="28161"/>
    <lineage>
        <taxon>Bacteria</taxon>
        <taxon>Pseudomonadati</taxon>
        <taxon>Pseudomonadota</taxon>
        <taxon>Gammaproteobacteria</taxon>
        <taxon>Pasteurellales</taxon>
        <taxon>Pasteurellaceae</taxon>
        <taxon>Conservatibacter</taxon>
    </lineage>
</organism>
<dbReference type="PANTHER" id="PTHR30329">
    <property type="entry name" value="STATOR ELEMENT OF FLAGELLAR MOTOR COMPLEX"/>
    <property type="match status" value="1"/>
</dbReference>
<dbReference type="GO" id="GO:0009279">
    <property type="term" value="C:cell outer membrane"/>
    <property type="evidence" value="ECO:0007669"/>
    <property type="project" value="UniProtKB-SubCell"/>
</dbReference>
<keyword evidence="3 5" id="KW-0472">Membrane</keyword>
<dbReference type="PROSITE" id="PS01068">
    <property type="entry name" value="OMPA_1"/>
    <property type="match status" value="1"/>
</dbReference>
<keyword evidence="2" id="KW-0732">Signal</keyword>
<sequence length="253" mass="28779">MKKINILTALFAIVLTGCGNLSQVKQDGTTDNPVWPTIESAGINQSGTQEGIWPNWDNVNQIEKGMNKAQLYYLLGEPHYNEGMFAVREWNYVFNYREKGEHKICQFKVLFDHDMNAQSFYWKPAGCRQSGDNTGVGRYELSGDFLFDFNSASLSEQGRMVLDSMVNNLHLQDKTVMVEGFTDRLGSDAYNRRLSQRRADAVKMYFMQKGMKDSQIIAVGRGKEKQVIACEHQQGQALKDCLRPNRRVALSVL</sequence>
<reference evidence="7 8" key="1">
    <citation type="submission" date="2017-11" db="EMBL/GenBank/DDBJ databases">
        <title>Reclassification of Bisgaard taxon 7 as Conservatibacter flavescens gen. nov., sp. nov.</title>
        <authorList>
            <person name="Christensen H."/>
        </authorList>
    </citation>
    <scope>NUCLEOTIDE SEQUENCE [LARGE SCALE GENOMIC DNA]</scope>
    <source>
        <strain evidence="7 8">7_4</strain>
    </source>
</reference>
<dbReference type="EMBL" id="PHHA01000005">
    <property type="protein sequence ID" value="PJG85916.1"/>
    <property type="molecule type" value="Genomic_DNA"/>
</dbReference>
<evidence type="ECO:0000256" key="5">
    <source>
        <dbReference type="PROSITE-ProRule" id="PRU00473"/>
    </source>
</evidence>
<keyword evidence="8" id="KW-1185">Reference proteome</keyword>
<evidence type="ECO:0000256" key="1">
    <source>
        <dbReference type="ARBA" id="ARBA00004442"/>
    </source>
</evidence>
<dbReference type="OrthoDB" id="1149075at2"/>
<comment type="subcellular location">
    <subcellularLocation>
        <location evidence="1">Cell outer membrane</location>
    </subcellularLocation>
</comment>
<dbReference type="InterPro" id="IPR050330">
    <property type="entry name" value="Bact_OuterMem_StrucFunc"/>
</dbReference>
<dbReference type="PANTHER" id="PTHR30329:SF21">
    <property type="entry name" value="LIPOPROTEIN YIAD-RELATED"/>
    <property type="match status" value="1"/>
</dbReference>
<feature type="domain" description="OmpA-like" evidence="6">
    <location>
        <begin position="134"/>
        <end position="253"/>
    </location>
</feature>
<evidence type="ECO:0000256" key="2">
    <source>
        <dbReference type="ARBA" id="ARBA00022729"/>
    </source>
</evidence>
<evidence type="ECO:0000256" key="3">
    <source>
        <dbReference type="ARBA" id="ARBA00023136"/>
    </source>
</evidence>
<dbReference type="Gene3D" id="3.30.1330.60">
    <property type="entry name" value="OmpA-like domain"/>
    <property type="match status" value="1"/>
</dbReference>
<gene>
    <name evidence="7" type="ORF">CVP05_04055</name>
</gene>
<evidence type="ECO:0000259" key="6">
    <source>
        <dbReference type="PROSITE" id="PS51123"/>
    </source>
</evidence>
<dbReference type="SUPFAM" id="SSF103088">
    <property type="entry name" value="OmpA-like"/>
    <property type="match status" value="1"/>
</dbReference>
<dbReference type="PROSITE" id="PS51123">
    <property type="entry name" value="OMPA_2"/>
    <property type="match status" value="1"/>
</dbReference>